<proteinExistence type="predicted"/>
<evidence type="ECO:0000313" key="3">
    <source>
        <dbReference type="EMBL" id="KAF4403212.1"/>
    </source>
</evidence>
<dbReference type="AlphaFoldDB" id="A0A7J6I6I2"/>
<protein>
    <recommendedName>
        <fullName evidence="2">EF-hand domain-containing protein</fullName>
    </recommendedName>
</protein>
<feature type="domain" description="EF-hand" evidence="2">
    <location>
        <begin position="65"/>
        <end position="100"/>
    </location>
</feature>
<organism evidence="3 4">
    <name type="scientific">Cannabis sativa</name>
    <name type="common">Hemp</name>
    <name type="synonym">Marijuana</name>
    <dbReference type="NCBI Taxonomy" id="3483"/>
    <lineage>
        <taxon>Eukaryota</taxon>
        <taxon>Viridiplantae</taxon>
        <taxon>Streptophyta</taxon>
        <taxon>Embryophyta</taxon>
        <taxon>Tracheophyta</taxon>
        <taxon>Spermatophyta</taxon>
        <taxon>Magnoliopsida</taxon>
        <taxon>eudicotyledons</taxon>
        <taxon>Gunneridae</taxon>
        <taxon>Pentapetalae</taxon>
        <taxon>rosids</taxon>
        <taxon>fabids</taxon>
        <taxon>Rosales</taxon>
        <taxon>Cannabaceae</taxon>
        <taxon>Cannabis</taxon>
    </lineage>
</organism>
<dbReference type="Proteomes" id="UP000583929">
    <property type="component" value="Unassembled WGS sequence"/>
</dbReference>
<dbReference type="EMBL" id="JAATIQ010000005">
    <property type="protein sequence ID" value="KAF4403212.1"/>
    <property type="molecule type" value="Genomic_DNA"/>
</dbReference>
<dbReference type="SUPFAM" id="SSF47473">
    <property type="entry name" value="EF-hand"/>
    <property type="match status" value="1"/>
</dbReference>
<sequence length="104" mass="11869">MGKGFHLDSTRLVSFRITLMLEPAMSLQKGLKVQVEDKTLAWVAAEDILISPKEDLMAKHMKPEPFDRQLRNAFKVLDKECTGYVFVTELRHILTNIGEKLEPA</sequence>
<dbReference type="InterPro" id="IPR011992">
    <property type="entry name" value="EF-hand-dom_pair"/>
</dbReference>
<keyword evidence="4" id="KW-1185">Reference proteome</keyword>
<dbReference type="Gene3D" id="1.10.238.10">
    <property type="entry name" value="EF-hand"/>
    <property type="match status" value="1"/>
</dbReference>
<evidence type="ECO:0000259" key="2">
    <source>
        <dbReference type="PROSITE" id="PS50222"/>
    </source>
</evidence>
<keyword evidence="1" id="KW-0677">Repeat</keyword>
<name>A0A7J6I6I2_CANSA</name>
<dbReference type="PROSITE" id="PS50222">
    <property type="entry name" value="EF_HAND_2"/>
    <property type="match status" value="1"/>
</dbReference>
<reference evidence="3 4" key="1">
    <citation type="journal article" date="2020" name="bioRxiv">
        <title>Sequence and annotation of 42 cannabis genomes reveals extensive copy number variation in cannabinoid synthesis and pathogen resistance genes.</title>
        <authorList>
            <person name="Mckernan K.J."/>
            <person name="Helbert Y."/>
            <person name="Kane L.T."/>
            <person name="Ebling H."/>
            <person name="Zhang L."/>
            <person name="Liu B."/>
            <person name="Eaton Z."/>
            <person name="Mclaughlin S."/>
            <person name="Kingan S."/>
            <person name="Baybayan P."/>
            <person name="Concepcion G."/>
            <person name="Jordan M."/>
            <person name="Riva A."/>
            <person name="Barbazuk W."/>
            <person name="Harkins T."/>
        </authorList>
    </citation>
    <scope>NUCLEOTIDE SEQUENCE [LARGE SCALE GENOMIC DNA]</scope>
    <source>
        <strain evidence="4">cv. Jamaican Lion 4</strain>
        <tissue evidence="3">Leaf</tissue>
    </source>
</reference>
<evidence type="ECO:0000256" key="1">
    <source>
        <dbReference type="ARBA" id="ARBA00022737"/>
    </source>
</evidence>
<dbReference type="InterPro" id="IPR002048">
    <property type="entry name" value="EF_hand_dom"/>
</dbReference>
<dbReference type="GO" id="GO:0005509">
    <property type="term" value="F:calcium ion binding"/>
    <property type="evidence" value="ECO:0007669"/>
    <property type="project" value="InterPro"/>
</dbReference>
<dbReference type="FunFam" id="1.10.238.10:FF:000003">
    <property type="entry name" value="Calmodulin A"/>
    <property type="match status" value="1"/>
</dbReference>
<comment type="caution">
    <text evidence="3">The sequence shown here is derived from an EMBL/GenBank/DDBJ whole genome shotgun (WGS) entry which is preliminary data.</text>
</comment>
<gene>
    <name evidence="3" type="ORF">G4B88_027983</name>
</gene>
<evidence type="ECO:0000313" key="4">
    <source>
        <dbReference type="Proteomes" id="UP000583929"/>
    </source>
</evidence>
<accession>A0A7J6I6I2</accession>